<dbReference type="Proteomes" id="UP000612055">
    <property type="component" value="Unassembled WGS sequence"/>
</dbReference>
<feature type="region of interest" description="Disordered" evidence="1">
    <location>
        <begin position="309"/>
        <end position="408"/>
    </location>
</feature>
<dbReference type="Pfam" id="PF10275">
    <property type="entry name" value="Peptidase_C65"/>
    <property type="match status" value="2"/>
</dbReference>
<accession>A0A835Y220</accession>
<reference evidence="3" key="1">
    <citation type="journal article" date="2020" name="bioRxiv">
        <title>Comparative genomics of Chlamydomonas.</title>
        <authorList>
            <person name="Craig R.J."/>
            <person name="Hasan A.R."/>
            <person name="Ness R.W."/>
            <person name="Keightley P.D."/>
        </authorList>
    </citation>
    <scope>NUCLEOTIDE SEQUENCE</scope>
    <source>
        <strain evidence="3">CCAP 11/70</strain>
    </source>
</reference>
<organism evidence="3 4">
    <name type="scientific">Edaphochlamys debaryana</name>
    <dbReference type="NCBI Taxonomy" id="47281"/>
    <lineage>
        <taxon>Eukaryota</taxon>
        <taxon>Viridiplantae</taxon>
        <taxon>Chlorophyta</taxon>
        <taxon>core chlorophytes</taxon>
        <taxon>Chlorophyceae</taxon>
        <taxon>CS clade</taxon>
        <taxon>Chlamydomonadales</taxon>
        <taxon>Chlamydomonadales incertae sedis</taxon>
        <taxon>Edaphochlamys</taxon>
    </lineage>
</organism>
<dbReference type="GO" id="GO:0043130">
    <property type="term" value="F:ubiquitin binding"/>
    <property type="evidence" value="ECO:0007669"/>
    <property type="project" value="TreeGrafter"/>
</dbReference>
<feature type="compositionally biased region" description="Gly residues" evidence="1">
    <location>
        <begin position="631"/>
        <end position="646"/>
    </location>
</feature>
<gene>
    <name evidence="3" type="ORF">HYH03_009067</name>
</gene>
<dbReference type="Gene3D" id="1.20.1300.20">
    <property type="entry name" value="Peptidase C65 Otubain, subdomain 2"/>
    <property type="match status" value="2"/>
</dbReference>
<feature type="compositionally biased region" description="Gly residues" evidence="1">
    <location>
        <begin position="935"/>
        <end position="944"/>
    </location>
</feature>
<dbReference type="GO" id="GO:0071108">
    <property type="term" value="P:protein K48-linked deubiquitination"/>
    <property type="evidence" value="ECO:0007669"/>
    <property type="project" value="TreeGrafter"/>
</dbReference>
<dbReference type="PANTHER" id="PTHR12931:SF15">
    <property type="entry name" value="UBIQUITIN THIOESTERASE OTUBAIN-LIKE"/>
    <property type="match status" value="1"/>
</dbReference>
<dbReference type="EMBL" id="JAEHOE010000043">
    <property type="protein sequence ID" value="KAG2492651.1"/>
    <property type="molecule type" value="Genomic_DNA"/>
</dbReference>
<dbReference type="InterPro" id="IPR042467">
    <property type="entry name" value="Peptidase_C65_otubain_sub2"/>
</dbReference>
<feature type="compositionally biased region" description="Low complexity" evidence="1">
    <location>
        <begin position="581"/>
        <end position="591"/>
    </location>
</feature>
<feature type="region of interest" description="Disordered" evidence="1">
    <location>
        <begin position="923"/>
        <end position="952"/>
    </location>
</feature>
<feature type="region of interest" description="Disordered" evidence="1">
    <location>
        <begin position="1051"/>
        <end position="1098"/>
    </location>
</feature>
<feature type="compositionally biased region" description="Low complexity" evidence="1">
    <location>
        <begin position="670"/>
        <end position="711"/>
    </location>
</feature>
<dbReference type="AlphaFoldDB" id="A0A835Y220"/>
<feature type="compositionally biased region" description="Low complexity" evidence="1">
    <location>
        <begin position="647"/>
        <end position="661"/>
    </location>
</feature>
<feature type="compositionally biased region" description="Low complexity" evidence="1">
    <location>
        <begin position="608"/>
        <end position="620"/>
    </location>
</feature>
<name>A0A835Y220_9CHLO</name>
<dbReference type="InterPro" id="IPR003323">
    <property type="entry name" value="OTU_dom"/>
</dbReference>
<feature type="compositionally biased region" description="Low complexity" evidence="1">
    <location>
        <begin position="547"/>
        <end position="558"/>
    </location>
</feature>
<feature type="compositionally biased region" description="Pro residues" evidence="1">
    <location>
        <begin position="836"/>
        <end position="847"/>
    </location>
</feature>
<dbReference type="InterPro" id="IPR038765">
    <property type="entry name" value="Papain-like_cys_pep_sf"/>
</dbReference>
<dbReference type="InterPro" id="IPR019400">
    <property type="entry name" value="Peptidase_C65_otubain"/>
</dbReference>
<feature type="region of interest" description="Disordered" evidence="1">
    <location>
        <begin position="576"/>
        <end position="897"/>
    </location>
</feature>
<evidence type="ECO:0000313" key="4">
    <source>
        <dbReference type="Proteomes" id="UP000612055"/>
    </source>
</evidence>
<feature type="compositionally biased region" description="Low complexity" evidence="1">
    <location>
        <begin position="724"/>
        <end position="744"/>
    </location>
</feature>
<feature type="compositionally biased region" description="Low complexity" evidence="1">
    <location>
        <begin position="1051"/>
        <end position="1072"/>
    </location>
</feature>
<feature type="region of interest" description="Disordered" evidence="1">
    <location>
        <begin position="498"/>
        <end position="558"/>
    </location>
</feature>
<feature type="compositionally biased region" description="Low complexity" evidence="1">
    <location>
        <begin position="848"/>
        <end position="871"/>
    </location>
</feature>
<proteinExistence type="predicted"/>
<feature type="compositionally biased region" description="Low complexity" evidence="1">
    <location>
        <begin position="336"/>
        <end position="355"/>
    </location>
</feature>
<evidence type="ECO:0000313" key="3">
    <source>
        <dbReference type="EMBL" id="KAG2492651.1"/>
    </source>
</evidence>
<protein>
    <recommendedName>
        <fullName evidence="2">OTU domain-containing protein</fullName>
    </recommendedName>
</protein>
<feature type="compositionally biased region" description="Low complexity" evidence="1">
    <location>
        <begin position="878"/>
        <end position="892"/>
    </location>
</feature>
<evidence type="ECO:0000259" key="2">
    <source>
        <dbReference type="PROSITE" id="PS50802"/>
    </source>
</evidence>
<dbReference type="GO" id="GO:0005634">
    <property type="term" value="C:nucleus"/>
    <property type="evidence" value="ECO:0007669"/>
    <property type="project" value="TreeGrafter"/>
</dbReference>
<dbReference type="GO" id="GO:0004843">
    <property type="term" value="F:cysteine-type deubiquitinase activity"/>
    <property type="evidence" value="ECO:0007669"/>
    <property type="project" value="TreeGrafter"/>
</dbReference>
<dbReference type="CDD" id="cd22749">
    <property type="entry name" value="Otubain_C65"/>
    <property type="match status" value="1"/>
</dbReference>
<keyword evidence="4" id="KW-1185">Reference proteome</keyword>
<comment type="caution">
    <text evidence="3">The sequence shown here is derived from an EMBL/GenBank/DDBJ whole genome shotgun (WGS) entry which is preliminary data.</text>
</comment>
<dbReference type="OrthoDB" id="18915at2759"/>
<dbReference type="PANTHER" id="PTHR12931">
    <property type="entry name" value="UBIQUITIN THIOLESTERASE PROTEIN OTUB"/>
    <property type="match status" value="1"/>
</dbReference>
<dbReference type="SUPFAM" id="SSF54001">
    <property type="entry name" value="Cysteine proteinases"/>
    <property type="match status" value="2"/>
</dbReference>
<feature type="domain" description="OTU" evidence="2">
    <location>
        <begin position="1000"/>
        <end position="1255"/>
    </location>
</feature>
<evidence type="ECO:0000256" key="1">
    <source>
        <dbReference type="SAM" id="MobiDB-lite"/>
    </source>
</evidence>
<feature type="compositionally biased region" description="Gly residues" evidence="1">
    <location>
        <begin position="519"/>
        <end position="534"/>
    </location>
</feature>
<feature type="compositionally biased region" description="Low complexity" evidence="1">
    <location>
        <begin position="320"/>
        <end position="329"/>
    </location>
</feature>
<dbReference type="PROSITE" id="PS50802">
    <property type="entry name" value="OTU"/>
    <property type="match status" value="1"/>
</dbReference>
<sequence>MVLNSADAGQGAVVSLGCTGDRVDRAELRALVVALYGAEDEQVVERTIVRVGSRSVPLCEADLRAVEPRAKLGPLLQRLCERVERSAGRPLSRATNSAARLVLGWAVRALEHCTQLLAQLERTGFSEASLELDRAARQAAAGLDDVLMEVYDQPYNRTPLPVLAVLAEAGLHAVLAALLQGRTLEELTRRGALFFQVLQLIRTASQLPDVAALLAQPFERGGSRSSCLGCLAAAAEAGRVLLDLEGASPRPEGGTAREQQRKMARRLREAHEMLQTTAQRTSERVTLSAAAGSALPPEALELAQIAADVRRQRQAHTEQPSGSGSSYPEGYGGGARAAHGGRQSPAAASSTAPAPGGRYASEPMTPRDAYPWDRNPSPRGGGASPGADRWVGASPTPSGGGGGGAEEPEHVYGMQAAVAAVEALRIQRELARLEQARAALERAQGQAAAAGYGSVGAGAGGFVRDAWGHSSQTAQLAPHQEPGLTSTAAYPWRADVRPAQQQAQHPDDYGGYTRVRSVGGSGTAPGGGRGGYGAAGAPQDPTAARTSPSAAHSPQAASSAHVSHLGGYSVYGSGAGGGGVAPPASSSTWSAGGPGPGPGLGEADRLWASAGRPRASSRSRMPPEPRPGSDAGQGAGGRSAGAGAGAGASPPGTARPSTWAAPAPPPAQPLPTGGVAGSARPAPAAAVAVADDSGSSGSSSSRLLSGLRQAGAARTRPLADAPPRHQSPAPSPPSSARYPSDRPATAVPPSRSPATTPLPVTGGAQGGGAERAVSRGPGLGAQAQRGSPRDGRPTAEAAHGSGLGPSPEATPRSPSTAYSFSGDGLSPSARREAPWDPGPTAAPPLPGPASTASAEDGTGSAAAATGAAAAARARRRLPAASAPSSPSSSGSSCDVEALDADEVERLQLRRALELSRREAARAAAAAAGARERPSAGGGPEPGGGRSRDAVGPLGDVDGDVDEYGRVLVGPRMPLQALHQRYAEPDPLLCAKLVSLEDDFPSVRRVAGDGNCFYRACLFALLEHVLAEPDPPLGARLEAAFAAHLRTLDEPPAASATTAAAAPAAGSAGGATSPRTPRTSPRAAGNGGTASADGPLPPSQDAAAYNGGRLLLRLLRRAWFKAPDAPAPTDLASLEALLNAPGDSGDVIRFARSLTVRELLRAEDFYAPFIPGCGRDYTGLSLRQICAQHVLPLGVEVEQLQMIALCTALGAVVAVLDVAGSQVGAIKHGPPGPAAAQPPAAWVAHLPGHYDVIYPARRMDVAPGGMLVPA</sequence>